<dbReference type="EMBL" id="CP007806">
    <property type="protein sequence ID" value="AIG28495.1"/>
    <property type="molecule type" value="Genomic_DNA"/>
</dbReference>
<dbReference type="InterPro" id="IPR042070">
    <property type="entry name" value="PucR_C-HTH_sf"/>
</dbReference>
<dbReference type="AlphaFoldDB" id="A0A075RGZ8"/>
<sequence length="409" mass="47392">MQQNLFEQYQHSDIDELADVIGELLQNPITIEDLDHRLIAYSSHGDSTDPARWSTIMGRRVPETVLARLWKDGVFQQLFSQKDPVHIPEKKEIGLGKRVAIAIRRGNDILGYIWAQEVNRALTSWDDEILRQAAKEAVPRLLQRQGKRKAEQDRQKEFLWELLLGGHSEETKLQQKAINLHMKIVPPLMVCTIEVLEGKGEQLHQLLYPLLMRDKMYSLTDGSQLILLLQHPKGQAATEDALVTYSEQFLGECMSKLTDKFGKGKAHIGCGRPVCSLIEGRQSYQEALQMNVIKRLFPQETERILRFQQLGIYRFLPQIKSWNKEQAYKNDQLAKLLYYDQENQTNLTETLEVFLDHVGKVNRTAAHLHIHINTLSYRLKRIEEIMQIDLDDPNLRYSLYIDLKVMKLG</sequence>
<name>A0A075RGZ8_BRELA</name>
<dbReference type="PANTHER" id="PTHR33744">
    <property type="entry name" value="CARBOHYDRATE DIACID REGULATOR"/>
    <property type="match status" value="1"/>
</dbReference>
<dbReference type="Pfam" id="PF17853">
    <property type="entry name" value="GGDEF_2"/>
    <property type="match status" value="1"/>
</dbReference>
<organism evidence="4 5">
    <name type="scientific">Brevibacillus laterosporus LMG 15441</name>
    <dbReference type="NCBI Taxonomy" id="1042163"/>
    <lineage>
        <taxon>Bacteria</taxon>
        <taxon>Bacillati</taxon>
        <taxon>Bacillota</taxon>
        <taxon>Bacilli</taxon>
        <taxon>Bacillales</taxon>
        <taxon>Paenibacillaceae</taxon>
        <taxon>Brevibacillus</taxon>
    </lineage>
</organism>
<dbReference type="KEGG" id="blr:BRLA_c042200"/>
<evidence type="ECO:0000256" key="1">
    <source>
        <dbReference type="ARBA" id="ARBA00006754"/>
    </source>
</evidence>
<comment type="similarity">
    <text evidence="1">Belongs to the CdaR family.</text>
</comment>
<dbReference type="RefSeq" id="WP_003334489.1">
    <property type="nucleotide sequence ID" value="NZ_CP007806.1"/>
</dbReference>
<evidence type="ECO:0000313" key="5">
    <source>
        <dbReference type="Proteomes" id="UP000005850"/>
    </source>
</evidence>
<dbReference type="Gene3D" id="1.10.10.2840">
    <property type="entry name" value="PucR C-terminal helix-turn-helix domain"/>
    <property type="match status" value="1"/>
</dbReference>
<dbReference type="InterPro" id="IPR025736">
    <property type="entry name" value="PucR_C-HTH_dom"/>
</dbReference>
<evidence type="ECO:0000313" key="4">
    <source>
        <dbReference type="EMBL" id="AIG28495.1"/>
    </source>
</evidence>
<dbReference type="eggNOG" id="COG2508">
    <property type="taxonomic scope" value="Bacteria"/>
</dbReference>
<gene>
    <name evidence="4" type="ORF">BRLA_c042200</name>
</gene>
<protein>
    <submittedName>
        <fullName evidence="4">Carbohydrate diacid transcriptional activator CdaR</fullName>
    </submittedName>
</protein>
<proteinExistence type="inferred from homology"/>
<evidence type="ECO:0000259" key="3">
    <source>
        <dbReference type="Pfam" id="PF17853"/>
    </source>
</evidence>
<dbReference type="Proteomes" id="UP000005850">
    <property type="component" value="Chromosome"/>
</dbReference>
<feature type="domain" description="CdaR GGDEF-like" evidence="3">
    <location>
        <begin position="166"/>
        <end position="289"/>
    </location>
</feature>
<evidence type="ECO:0000259" key="2">
    <source>
        <dbReference type="Pfam" id="PF13556"/>
    </source>
</evidence>
<keyword evidence="5" id="KW-1185">Reference proteome</keyword>
<dbReference type="STRING" id="1042163.BRLA_c042200"/>
<dbReference type="InterPro" id="IPR041522">
    <property type="entry name" value="CdaR_GGDEF"/>
</dbReference>
<feature type="domain" description="PucR C-terminal helix-turn-helix" evidence="2">
    <location>
        <begin position="347"/>
        <end position="405"/>
    </location>
</feature>
<dbReference type="PANTHER" id="PTHR33744:SF1">
    <property type="entry name" value="DNA-BINDING TRANSCRIPTIONAL ACTIVATOR ADER"/>
    <property type="match status" value="1"/>
</dbReference>
<dbReference type="HOGENOM" id="CLU_017436_7_2_9"/>
<reference evidence="4 5" key="1">
    <citation type="journal article" date="2011" name="J. Bacteriol.">
        <title>Genome sequence of Brevibacillus laterosporus LMG 15441, a pathogen of invertebrates.</title>
        <authorList>
            <person name="Djukic M."/>
            <person name="Poehlein A."/>
            <person name="Thurmer A."/>
            <person name="Daniel R."/>
        </authorList>
    </citation>
    <scope>NUCLEOTIDE SEQUENCE [LARGE SCALE GENOMIC DNA]</scope>
    <source>
        <strain evidence="4 5">LMG 15441</strain>
    </source>
</reference>
<accession>A0A075RGZ8</accession>
<dbReference type="Pfam" id="PF13556">
    <property type="entry name" value="HTH_30"/>
    <property type="match status" value="1"/>
</dbReference>
<dbReference type="InterPro" id="IPR051448">
    <property type="entry name" value="CdaR-like_regulators"/>
</dbReference>